<feature type="region of interest" description="Disordered" evidence="1">
    <location>
        <begin position="1"/>
        <end position="191"/>
    </location>
</feature>
<reference evidence="2" key="1">
    <citation type="journal article" date="2014" name="Nat. Commun.">
        <title>Multiple recent horizontal transfers of a large genomic region in cheese making fungi.</title>
        <authorList>
            <person name="Cheeseman K."/>
            <person name="Ropars J."/>
            <person name="Renault P."/>
            <person name="Dupont J."/>
            <person name="Gouzy J."/>
            <person name="Branca A."/>
            <person name="Abraham A.L."/>
            <person name="Ceppi M."/>
            <person name="Conseiller E."/>
            <person name="Debuchy R."/>
            <person name="Malagnac F."/>
            <person name="Goarin A."/>
            <person name="Silar P."/>
            <person name="Lacoste S."/>
            <person name="Sallet E."/>
            <person name="Bensimon A."/>
            <person name="Giraud T."/>
            <person name="Brygoo Y."/>
        </authorList>
    </citation>
    <scope>NUCLEOTIDE SEQUENCE [LARGE SCALE GENOMIC DNA]</scope>
    <source>
        <strain evidence="2">FM164</strain>
    </source>
</reference>
<dbReference type="OrthoDB" id="4716584at2759"/>
<organism evidence="2 3">
    <name type="scientific">Penicillium roqueforti (strain FM164)</name>
    <dbReference type="NCBI Taxonomy" id="1365484"/>
    <lineage>
        <taxon>Eukaryota</taxon>
        <taxon>Fungi</taxon>
        <taxon>Dikarya</taxon>
        <taxon>Ascomycota</taxon>
        <taxon>Pezizomycotina</taxon>
        <taxon>Eurotiomycetes</taxon>
        <taxon>Eurotiomycetidae</taxon>
        <taxon>Eurotiales</taxon>
        <taxon>Aspergillaceae</taxon>
        <taxon>Penicillium</taxon>
    </lineage>
</organism>
<evidence type="ECO:0000313" key="2">
    <source>
        <dbReference type="EMBL" id="CDM30016.1"/>
    </source>
</evidence>
<dbReference type="OMA" id="MCYLSEQ"/>
<feature type="region of interest" description="Disordered" evidence="1">
    <location>
        <begin position="598"/>
        <end position="621"/>
    </location>
</feature>
<accession>W6Q203</accession>
<feature type="compositionally biased region" description="Polar residues" evidence="1">
    <location>
        <begin position="72"/>
        <end position="92"/>
    </location>
</feature>
<evidence type="ECO:0000256" key="1">
    <source>
        <dbReference type="SAM" id="MobiDB-lite"/>
    </source>
</evidence>
<name>W6Q203_PENRF</name>
<dbReference type="EMBL" id="HG792016">
    <property type="protein sequence ID" value="CDM30016.1"/>
    <property type="molecule type" value="Genomic_DNA"/>
</dbReference>
<gene>
    <name evidence="2" type="ORF">PROQFM164_S02g000165</name>
</gene>
<keyword evidence="3" id="KW-1185">Reference proteome</keyword>
<protein>
    <submittedName>
        <fullName evidence="2">Genomic scaffold, ProqFM164S02</fullName>
    </submittedName>
</protein>
<feature type="compositionally biased region" description="Polar residues" evidence="1">
    <location>
        <begin position="38"/>
        <end position="58"/>
    </location>
</feature>
<proteinExistence type="predicted"/>
<sequence length="621" mass="69013">MGHPPEAHGKSNMPTEDGREASQLTDNARDMITLHGDQPNSLDSRYQPQESGLAQCQGQPRVPRRFLPQPIETVSRSSNVQQPALSGVNQPAPSKPETHSNDPSKHQPTRRFLPEPIETSKTSKRRSYSTSEVDERNSMSSEQTSTAPRRFKPELIQTETRSVRKSEPVPFPKRHNAVGSPAPHTIISPDTTSWSDINTHVLTYLPSESQFSSSNLLRRHQARRHSFRVPDLPSIPSDSSEDSDNSRSHSTCTSPPGPSHKVTRDLCTSKPLRATPNGEVSEFLLSLAAQSAHIQLKEQALAAFPNEQVYEPVDHFAIEEDSGDSGDCHMPNYDHVKSRRQSSADLSWELDYMRHHKEEAEMRIRAMAASGKRKSSSQLNKNGKSPPMLGRDIVLPRCASPEGTICDHFSLDAISRVHDLCAGCGDLWYASPPRDGGKGSGLWMGTCCKDEGQEREGHGLFPGIVTPMPRIDESGISMGLSPSPSHTHLNHLATSPRNQSPWKPTSPNLQKVIESEFHDGFVTQIYNYLSLGYPCLARYYDYELSKISGIPVEALRRDDLKTDAKGYVAAPDKDDLANACARWKALRLYIREWARQEPGMTGEDPNPEGWGMPERKGSWAI</sequence>
<feature type="region of interest" description="Disordered" evidence="1">
    <location>
        <begin position="225"/>
        <end position="264"/>
    </location>
</feature>
<evidence type="ECO:0000313" key="3">
    <source>
        <dbReference type="Proteomes" id="UP000030686"/>
    </source>
</evidence>
<dbReference type="Proteomes" id="UP000030686">
    <property type="component" value="Unassembled WGS sequence"/>
</dbReference>
<feature type="compositionally biased region" description="Polar residues" evidence="1">
    <location>
        <begin position="138"/>
        <end position="147"/>
    </location>
</feature>
<feature type="compositionally biased region" description="Basic and acidic residues" evidence="1">
    <location>
        <begin position="96"/>
        <end position="105"/>
    </location>
</feature>
<dbReference type="AlphaFoldDB" id="W6Q203"/>